<protein>
    <recommendedName>
        <fullName evidence="1">ABM domain-containing protein</fullName>
    </recommendedName>
</protein>
<dbReference type="EMBL" id="ADLE01000015">
    <property type="protein sequence ID" value="EJZ62712.1"/>
    <property type="molecule type" value="Genomic_DNA"/>
</dbReference>
<reference evidence="2 3" key="1">
    <citation type="submission" date="2012-08" db="EMBL/GenBank/DDBJ databases">
        <title>The Genome Sequence of Barnesiella intestinihominis YIT 11860.</title>
        <authorList>
            <consortium name="The Broad Institute Genome Sequencing Platform"/>
            <person name="Earl A."/>
            <person name="Ward D."/>
            <person name="Feldgarden M."/>
            <person name="Gevers D."/>
            <person name="Morotomi M."/>
            <person name="Walker B."/>
            <person name="Young S.K."/>
            <person name="Zeng Q."/>
            <person name="Gargeya S."/>
            <person name="Fitzgerald M."/>
            <person name="Haas B."/>
            <person name="Abouelleil A."/>
            <person name="Alvarado L."/>
            <person name="Arachchi H.M."/>
            <person name="Berlin A.M."/>
            <person name="Chapman S.B."/>
            <person name="Goldberg J."/>
            <person name="Griggs A."/>
            <person name="Gujja S."/>
            <person name="Hansen M."/>
            <person name="Howarth C."/>
            <person name="Imamovic A."/>
            <person name="Larimer J."/>
            <person name="McCowen C."/>
            <person name="Montmayeur A."/>
            <person name="Murphy C."/>
            <person name="Neiman D."/>
            <person name="Pearson M."/>
            <person name="Priest M."/>
            <person name="Roberts A."/>
            <person name="Saif S."/>
            <person name="Shea T."/>
            <person name="Sisk P."/>
            <person name="Sykes S."/>
            <person name="Wortman J."/>
            <person name="Nusbaum C."/>
            <person name="Birren B."/>
        </authorList>
    </citation>
    <scope>NUCLEOTIDE SEQUENCE [LARGE SCALE GENOMIC DNA]</scope>
    <source>
        <strain evidence="2 3">YIT 11860</strain>
    </source>
</reference>
<dbReference type="InterPro" id="IPR011008">
    <property type="entry name" value="Dimeric_a/b-barrel"/>
</dbReference>
<dbReference type="PANTHER" id="PTHR33336">
    <property type="entry name" value="QUINOL MONOOXYGENASE YGIN-RELATED"/>
    <property type="match status" value="1"/>
</dbReference>
<keyword evidence="3" id="KW-1185">Reference proteome</keyword>
<comment type="caution">
    <text evidence="2">The sequence shown here is derived from an EMBL/GenBank/DDBJ whole genome shotgun (WGS) entry which is preliminary data.</text>
</comment>
<evidence type="ECO:0000259" key="1">
    <source>
        <dbReference type="PROSITE" id="PS51725"/>
    </source>
</evidence>
<evidence type="ECO:0000313" key="2">
    <source>
        <dbReference type="EMBL" id="EJZ62712.1"/>
    </source>
</evidence>
<name>K0WTT2_9BACT</name>
<dbReference type="RefSeq" id="WP_008862459.1">
    <property type="nucleotide sequence ID" value="NZ_CAXSNY010000003.1"/>
</dbReference>
<dbReference type="Gene3D" id="3.30.70.100">
    <property type="match status" value="1"/>
</dbReference>
<dbReference type="GO" id="GO:0003824">
    <property type="term" value="F:catalytic activity"/>
    <property type="evidence" value="ECO:0007669"/>
    <property type="project" value="TreeGrafter"/>
</dbReference>
<organism evidence="2 3">
    <name type="scientific">Barnesiella intestinihominis YIT 11860</name>
    <dbReference type="NCBI Taxonomy" id="742726"/>
    <lineage>
        <taxon>Bacteria</taxon>
        <taxon>Pseudomonadati</taxon>
        <taxon>Bacteroidota</taxon>
        <taxon>Bacteroidia</taxon>
        <taxon>Bacteroidales</taxon>
        <taxon>Barnesiellaceae</taxon>
        <taxon>Barnesiella</taxon>
    </lineage>
</organism>
<dbReference type="AlphaFoldDB" id="K0WTT2"/>
<dbReference type="PANTHER" id="PTHR33336:SF3">
    <property type="entry name" value="ABM DOMAIN-CONTAINING PROTEIN"/>
    <property type="match status" value="1"/>
</dbReference>
<dbReference type="PATRIC" id="fig|742726.3.peg.2153"/>
<evidence type="ECO:0000313" key="3">
    <source>
        <dbReference type="Proteomes" id="UP000006044"/>
    </source>
</evidence>
<dbReference type="InterPro" id="IPR050744">
    <property type="entry name" value="AI-2_Isomerase_LsrG"/>
</dbReference>
<feature type="domain" description="ABM" evidence="1">
    <location>
        <begin position="2"/>
        <end position="91"/>
    </location>
</feature>
<dbReference type="SUPFAM" id="SSF54909">
    <property type="entry name" value="Dimeric alpha+beta barrel"/>
    <property type="match status" value="1"/>
</dbReference>
<dbReference type="GeneID" id="77849278"/>
<accession>K0WTT2</accession>
<dbReference type="STRING" id="742726.HMPREF9448_02063"/>
<gene>
    <name evidence="2" type="ORF">HMPREF9448_02063</name>
</gene>
<dbReference type="PROSITE" id="PS51725">
    <property type="entry name" value="ABM"/>
    <property type="match status" value="1"/>
</dbReference>
<dbReference type="HOGENOM" id="CLU_131496_11_0_10"/>
<dbReference type="eggNOG" id="COG1359">
    <property type="taxonomic scope" value="Bacteria"/>
</dbReference>
<dbReference type="Proteomes" id="UP000006044">
    <property type="component" value="Unassembled WGS sequence"/>
</dbReference>
<dbReference type="InterPro" id="IPR007138">
    <property type="entry name" value="ABM_dom"/>
</dbReference>
<sequence>MIRLNVFIQVEKSCRDKVLDIARKLTECSLKEPGCVAYDIFESSTRPDVLMICETWKDADALSIHEQTAHFVSYVGKMKELSEMKLEKFNF</sequence>
<dbReference type="OrthoDB" id="287932at2"/>
<dbReference type="Pfam" id="PF03992">
    <property type="entry name" value="ABM"/>
    <property type="match status" value="1"/>
</dbReference>
<proteinExistence type="predicted"/>